<proteinExistence type="predicted"/>
<dbReference type="EMBL" id="GBXM01081656">
    <property type="protein sequence ID" value="JAH26921.1"/>
    <property type="molecule type" value="Transcribed_RNA"/>
</dbReference>
<evidence type="ECO:0000313" key="1">
    <source>
        <dbReference type="EMBL" id="JAH26921.1"/>
    </source>
</evidence>
<reference evidence="1" key="1">
    <citation type="submission" date="2014-11" db="EMBL/GenBank/DDBJ databases">
        <authorList>
            <person name="Amaro Gonzalez C."/>
        </authorList>
    </citation>
    <scope>NUCLEOTIDE SEQUENCE</scope>
</reference>
<organism evidence="1">
    <name type="scientific">Anguilla anguilla</name>
    <name type="common">European freshwater eel</name>
    <name type="synonym">Muraena anguilla</name>
    <dbReference type="NCBI Taxonomy" id="7936"/>
    <lineage>
        <taxon>Eukaryota</taxon>
        <taxon>Metazoa</taxon>
        <taxon>Chordata</taxon>
        <taxon>Craniata</taxon>
        <taxon>Vertebrata</taxon>
        <taxon>Euteleostomi</taxon>
        <taxon>Actinopterygii</taxon>
        <taxon>Neopterygii</taxon>
        <taxon>Teleostei</taxon>
        <taxon>Anguilliformes</taxon>
        <taxon>Anguillidae</taxon>
        <taxon>Anguilla</taxon>
    </lineage>
</organism>
<protein>
    <submittedName>
        <fullName evidence="1">Uncharacterized protein</fullName>
    </submittedName>
</protein>
<dbReference type="AlphaFoldDB" id="A0A0E9RCQ5"/>
<accession>A0A0E9RCQ5</accession>
<reference evidence="1" key="2">
    <citation type="journal article" date="2015" name="Fish Shellfish Immunol.">
        <title>Early steps in the European eel (Anguilla anguilla)-Vibrio vulnificus interaction in the gills: Role of the RtxA13 toxin.</title>
        <authorList>
            <person name="Callol A."/>
            <person name="Pajuelo D."/>
            <person name="Ebbesson L."/>
            <person name="Teles M."/>
            <person name="MacKenzie S."/>
            <person name="Amaro C."/>
        </authorList>
    </citation>
    <scope>NUCLEOTIDE SEQUENCE</scope>
</reference>
<sequence>MTTTKKKTFQPAFLELRFH</sequence>
<name>A0A0E9RCQ5_ANGAN</name>